<reference evidence="1 2" key="1">
    <citation type="submission" date="2023-09" db="EMBL/GenBank/DDBJ databases">
        <authorList>
            <person name="Wang M."/>
        </authorList>
    </citation>
    <scope>NUCLEOTIDE SEQUENCE [LARGE SCALE GENOMIC DNA]</scope>
    <source>
        <strain evidence="1">GT-2023</strain>
        <tissue evidence="1">Liver</tissue>
    </source>
</reference>
<organism evidence="1 2">
    <name type="scientific">Cirrhinus molitorella</name>
    <name type="common">mud carp</name>
    <dbReference type="NCBI Taxonomy" id="172907"/>
    <lineage>
        <taxon>Eukaryota</taxon>
        <taxon>Metazoa</taxon>
        <taxon>Chordata</taxon>
        <taxon>Craniata</taxon>
        <taxon>Vertebrata</taxon>
        <taxon>Euteleostomi</taxon>
        <taxon>Actinopterygii</taxon>
        <taxon>Neopterygii</taxon>
        <taxon>Teleostei</taxon>
        <taxon>Ostariophysi</taxon>
        <taxon>Cypriniformes</taxon>
        <taxon>Cyprinidae</taxon>
        <taxon>Labeoninae</taxon>
        <taxon>Labeonini</taxon>
        <taxon>Cirrhinus</taxon>
    </lineage>
</organism>
<sequence length="129" mass="14054">MYFTCSPGQLTLTYDVENTVTDCTASSRNALLIITIRSDVTARAGPSACDAWMIPPLEDLQYSPATRDSLIKNPVWRNLSDGVSVASARSGGIQMSAVDPASVVRLPRSAAGWICQDEAQKRLLCWNYI</sequence>
<proteinExistence type="predicted"/>
<dbReference type="EMBL" id="JAYMGO010000049">
    <property type="protein sequence ID" value="KAL1246946.1"/>
    <property type="molecule type" value="Genomic_DNA"/>
</dbReference>
<comment type="caution">
    <text evidence="1">The sequence shown here is derived from an EMBL/GenBank/DDBJ whole genome shotgun (WGS) entry which is preliminary data.</text>
</comment>
<accession>A0ABR3L498</accession>
<evidence type="ECO:0000313" key="1">
    <source>
        <dbReference type="EMBL" id="KAL1246946.1"/>
    </source>
</evidence>
<evidence type="ECO:0000313" key="2">
    <source>
        <dbReference type="Proteomes" id="UP001558613"/>
    </source>
</evidence>
<keyword evidence="2" id="KW-1185">Reference proteome</keyword>
<dbReference type="Proteomes" id="UP001558613">
    <property type="component" value="Unassembled WGS sequence"/>
</dbReference>
<gene>
    <name evidence="1" type="ORF">QQF64_034682</name>
</gene>
<protein>
    <submittedName>
        <fullName evidence="1">Uncharacterized protein</fullName>
    </submittedName>
</protein>
<name>A0ABR3L498_9TELE</name>